<name>A0A0K2VC89_LEPSM</name>
<evidence type="ECO:0000313" key="1">
    <source>
        <dbReference type="EMBL" id="CDW48114.1"/>
    </source>
</evidence>
<accession>A0A0K2VC89</accession>
<protein>
    <submittedName>
        <fullName evidence="1">Uncharacterized protein</fullName>
    </submittedName>
</protein>
<reference evidence="1" key="1">
    <citation type="submission" date="2014-05" db="EMBL/GenBank/DDBJ databases">
        <authorList>
            <person name="Chronopoulou M."/>
        </authorList>
    </citation>
    <scope>NUCLEOTIDE SEQUENCE</scope>
    <source>
        <tissue evidence="1">Whole organism</tissue>
    </source>
</reference>
<dbReference type="EMBL" id="HACA01030753">
    <property type="protein sequence ID" value="CDW48114.1"/>
    <property type="molecule type" value="Transcribed_RNA"/>
</dbReference>
<proteinExistence type="predicted"/>
<sequence>MIKSVGRNYMDVVALIPCIKLNGEFLYSKYTLIMKTLYQIGFIVV</sequence>
<organism evidence="1">
    <name type="scientific">Lepeophtheirus salmonis</name>
    <name type="common">Salmon louse</name>
    <name type="synonym">Caligus salmonis</name>
    <dbReference type="NCBI Taxonomy" id="72036"/>
    <lineage>
        <taxon>Eukaryota</taxon>
        <taxon>Metazoa</taxon>
        <taxon>Ecdysozoa</taxon>
        <taxon>Arthropoda</taxon>
        <taxon>Crustacea</taxon>
        <taxon>Multicrustacea</taxon>
        <taxon>Hexanauplia</taxon>
        <taxon>Copepoda</taxon>
        <taxon>Siphonostomatoida</taxon>
        <taxon>Caligidae</taxon>
        <taxon>Lepeophtheirus</taxon>
    </lineage>
</organism>
<dbReference type="AlphaFoldDB" id="A0A0K2VC89"/>